<sequence length="337" mass="38225">MALLFYRRIRLKRTIPENEHLELFMKDIALVFPGYGKEGLSMLSIEPPTTESENLCEMFEKQEHNDISFDGTSGGPNTRAVACQTDMPCATEDTCRLPDSSELRIIDLKNLDSRTSSPELIERKVTEDAGKSNIMNTASVQDATNINEATTAEQPIYPPIVEFPSDSYILQHEDIIREFIPAKTKMANLANKLRSFDEKSDNYKQCHALAVQEHKKCEEISARAGIPFGQMPTIDILEDIVNKEKKRKAAAEKSKRQKRGTDSEGFTLPPSDIPPGYRAVLRLTKLTTLLTRLILTHSLLLQIQRTLRTTKRWQHEHRDHKKYHRSLLSAEATGGYA</sequence>
<protein>
    <submittedName>
        <fullName evidence="2">Uncharacterized protein</fullName>
    </submittedName>
</protein>
<evidence type="ECO:0000313" key="3">
    <source>
        <dbReference type="Proteomes" id="UP001054945"/>
    </source>
</evidence>
<proteinExistence type="predicted"/>
<feature type="compositionally biased region" description="Basic and acidic residues" evidence="1">
    <location>
        <begin position="249"/>
        <end position="262"/>
    </location>
</feature>
<dbReference type="AlphaFoldDB" id="A0AAV4VW55"/>
<dbReference type="Proteomes" id="UP001054945">
    <property type="component" value="Unassembled WGS sequence"/>
</dbReference>
<feature type="region of interest" description="Disordered" evidence="1">
    <location>
        <begin position="247"/>
        <end position="270"/>
    </location>
</feature>
<dbReference type="EMBL" id="BPLR01015234">
    <property type="protein sequence ID" value="GIY74597.1"/>
    <property type="molecule type" value="Genomic_DNA"/>
</dbReference>
<evidence type="ECO:0000256" key="1">
    <source>
        <dbReference type="SAM" id="MobiDB-lite"/>
    </source>
</evidence>
<evidence type="ECO:0000313" key="2">
    <source>
        <dbReference type="EMBL" id="GIY74597.1"/>
    </source>
</evidence>
<organism evidence="2 3">
    <name type="scientific">Caerostris extrusa</name>
    <name type="common">Bark spider</name>
    <name type="synonym">Caerostris bankana</name>
    <dbReference type="NCBI Taxonomy" id="172846"/>
    <lineage>
        <taxon>Eukaryota</taxon>
        <taxon>Metazoa</taxon>
        <taxon>Ecdysozoa</taxon>
        <taxon>Arthropoda</taxon>
        <taxon>Chelicerata</taxon>
        <taxon>Arachnida</taxon>
        <taxon>Araneae</taxon>
        <taxon>Araneomorphae</taxon>
        <taxon>Entelegynae</taxon>
        <taxon>Araneoidea</taxon>
        <taxon>Araneidae</taxon>
        <taxon>Caerostris</taxon>
    </lineage>
</organism>
<accession>A0AAV4VW55</accession>
<reference evidence="2 3" key="1">
    <citation type="submission" date="2021-06" db="EMBL/GenBank/DDBJ databases">
        <title>Caerostris extrusa draft genome.</title>
        <authorList>
            <person name="Kono N."/>
            <person name="Arakawa K."/>
        </authorList>
    </citation>
    <scope>NUCLEOTIDE SEQUENCE [LARGE SCALE GENOMIC DNA]</scope>
</reference>
<feature type="region of interest" description="Disordered" evidence="1">
    <location>
        <begin position="312"/>
        <end position="337"/>
    </location>
</feature>
<name>A0AAV4VW55_CAEEX</name>
<feature type="compositionally biased region" description="Basic residues" evidence="1">
    <location>
        <begin position="312"/>
        <end position="325"/>
    </location>
</feature>
<comment type="caution">
    <text evidence="2">The sequence shown here is derived from an EMBL/GenBank/DDBJ whole genome shotgun (WGS) entry which is preliminary data.</text>
</comment>
<keyword evidence="3" id="KW-1185">Reference proteome</keyword>
<gene>
    <name evidence="2" type="ORF">CEXT_146751</name>
</gene>